<evidence type="ECO:0000313" key="1">
    <source>
        <dbReference type="EMBL" id="SIS39808.1"/>
    </source>
</evidence>
<organism evidence="1 2">
    <name type="scientific">Chryseobacterium shigense</name>
    <dbReference type="NCBI Taxonomy" id="297244"/>
    <lineage>
        <taxon>Bacteria</taxon>
        <taxon>Pseudomonadati</taxon>
        <taxon>Bacteroidota</taxon>
        <taxon>Flavobacteriia</taxon>
        <taxon>Flavobacteriales</taxon>
        <taxon>Weeksellaceae</taxon>
        <taxon>Chryseobacterium group</taxon>
        <taxon>Chryseobacterium</taxon>
    </lineage>
</organism>
<accession>A0A1N7IRV2</accession>
<reference evidence="2" key="1">
    <citation type="submission" date="2017-01" db="EMBL/GenBank/DDBJ databases">
        <authorList>
            <person name="Varghese N."/>
            <person name="Submissions S."/>
        </authorList>
    </citation>
    <scope>NUCLEOTIDE SEQUENCE [LARGE SCALE GENOMIC DNA]</scope>
    <source>
        <strain evidence="2">DSM 17126</strain>
    </source>
</reference>
<dbReference type="OrthoDB" id="1495193at2"/>
<name>A0A1N7IRV2_9FLAO</name>
<evidence type="ECO:0000313" key="2">
    <source>
        <dbReference type="Proteomes" id="UP000186373"/>
    </source>
</evidence>
<dbReference type="RefSeq" id="WP_076508579.1">
    <property type="nucleotide sequence ID" value="NZ_FTNY01000004.1"/>
</dbReference>
<dbReference type="EMBL" id="FTNY01000004">
    <property type="protein sequence ID" value="SIS39808.1"/>
    <property type="molecule type" value="Genomic_DNA"/>
</dbReference>
<proteinExistence type="predicted"/>
<sequence>MDQNPCEKICIPTELHWNARPIDEDFTDENLFRRTRISIDSSKIDDNKISAAIFPIKDDSCNREKYSQADDVLFNIMANDCDDHFLNYGIVKINSNYILSESFSPEGSPDNYTFKILHCPTNCMYPHSEISVFKNNEKISDHKPKSVKAFIRDIIISNCIIVKDFQSI</sequence>
<protein>
    <submittedName>
        <fullName evidence="1">Uncharacterized protein</fullName>
    </submittedName>
</protein>
<gene>
    <name evidence="1" type="ORF">SAMN05421639_104473</name>
</gene>
<dbReference type="Proteomes" id="UP000186373">
    <property type="component" value="Unassembled WGS sequence"/>
</dbReference>
<dbReference type="AlphaFoldDB" id="A0A1N7IRV2"/>
<keyword evidence="2" id="KW-1185">Reference proteome</keyword>